<accession>A0ABP0GU65</accession>
<evidence type="ECO:0000256" key="1">
    <source>
        <dbReference type="ARBA" id="ARBA00004906"/>
    </source>
</evidence>
<comment type="caution">
    <text evidence="7">The sequence shown here is derived from an EMBL/GenBank/DDBJ whole genome shotgun (WGS) entry which is preliminary data.</text>
</comment>
<feature type="domain" description="SOCS box" evidence="6">
    <location>
        <begin position="361"/>
        <end position="398"/>
    </location>
</feature>
<dbReference type="SMART" id="SM00969">
    <property type="entry name" value="SOCS_box"/>
    <property type="match status" value="1"/>
</dbReference>
<dbReference type="PROSITE" id="PS00678">
    <property type="entry name" value="WD_REPEATS_1"/>
    <property type="match status" value="1"/>
</dbReference>
<feature type="repeat" description="WD" evidence="5">
    <location>
        <begin position="228"/>
        <end position="260"/>
    </location>
</feature>
<dbReference type="InterPro" id="IPR036036">
    <property type="entry name" value="SOCS_box-like_dom_sf"/>
</dbReference>
<keyword evidence="2 5" id="KW-0853">WD repeat</keyword>
<dbReference type="InterPro" id="IPR001496">
    <property type="entry name" value="SOCS_box"/>
</dbReference>
<protein>
    <recommendedName>
        <fullName evidence="6">SOCS box domain-containing protein</fullName>
    </recommendedName>
</protein>
<evidence type="ECO:0000256" key="2">
    <source>
        <dbReference type="ARBA" id="ARBA00022574"/>
    </source>
</evidence>
<sequence length="402" mass="44792">MVHLNNLTEFKYTDVTNTEFLDDIRELSCIHRNRVRWKPGRETRCCAFSSSGDKFAWSPGHGHVEIIHMFTVSQLNHGDSQRERNSITCGCNVTSMKFAPPFVMTENKFSSTSLLATGLENGQIKIWDSNNGHLLFNLSDHTDIVRGLSFSPCGIPLLVSCSEDKTIKVWDLADDGNMTLTVRQQKFPVLDCAFSPVNPHVLASVGMAKMVIVWDFVHKRSCRPAGRLLGHNNDVISCSWSPDGALLATASHDTTVIIWDPHANVQITVLCHLYPLPCPIYAGGANGAWVTSVNFSNDGTKIATVCEDNHVRVWKLWNRQDTVYVVPLSKSGLQCRFSPDDQTLAISQLNGIVTLASVPCRKVLSLRHLSRLAARKAISSKMIDLMTLPQPIKDYLAYRFPL</sequence>
<comment type="pathway">
    <text evidence="1">Protein modification; protein ubiquitination.</text>
</comment>
<proteinExistence type="predicted"/>
<dbReference type="EMBL" id="CAWYQH010000141">
    <property type="protein sequence ID" value="CAK8695112.1"/>
    <property type="molecule type" value="Genomic_DNA"/>
</dbReference>
<organism evidence="7 8">
    <name type="scientific">Clavelina lepadiformis</name>
    <name type="common">Light-bulb sea squirt</name>
    <name type="synonym">Ascidia lepadiformis</name>
    <dbReference type="NCBI Taxonomy" id="159417"/>
    <lineage>
        <taxon>Eukaryota</taxon>
        <taxon>Metazoa</taxon>
        <taxon>Chordata</taxon>
        <taxon>Tunicata</taxon>
        <taxon>Ascidiacea</taxon>
        <taxon>Aplousobranchia</taxon>
        <taxon>Clavelinidae</taxon>
        <taxon>Clavelina</taxon>
    </lineage>
</organism>
<dbReference type="PROSITE" id="PS50082">
    <property type="entry name" value="WD_REPEATS_2"/>
    <property type="match status" value="3"/>
</dbReference>
<dbReference type="Pfam" id="PF07525">
    <property type="entry name" value="SOCS_box"/>
    <property type="match status" value="1"/>
</dbReference>
<dbReference type="SMART" id="SM00320">
    <property type="entry name" value="WD40"/>
    <property type="match status" value="5"/>
</dbReference>
<dbReference type="InterPro" id="IPR036322">
    <property type="entry name" value="WD40_repeat_dom_sf"/>
</dbReference>
<dbReference type="InterPro" id="IPR051983">
    <property type="entry name" value="WSB_SOCS-box_domain"/>
</dbReference>
<keyword evidence="3" id="KW-0677">Repeat</keyword>
<dbReference type="SUPFAM" id="SSF158235">
    <property type="entry name" value="SOCS box-like"/>
    <property type="match status" value="1"/>
</dbReference>
<dbReference type="Proteomes" id="UP001642483">
    <property type="component" value="Unassembled WGS sequence"/>
</dbReference>
<dbReference type="InterPro" id="IPR001680">
    <property type="entry name" value="WD40_rpt"/>
</dbReference>
<dbReference type="Gene3D" id="2.130.10.10">
    <property type="entry name" value="YVTN repeat-like/Quinoprotein amine dehydrogenase"/>
    <property type="match status" value="2"/>
</dbReference>
<evidence type="ECO:0000256" key="4">
    <source>
        <dbReference type="ARBA" id="ARBA00022786"/>
    </source>
</evidence>
<dbReference type="PROSITE" id="PS50225">
    <property type="entry name" value="SOCS"/>
    <property type="match status" value="1"/>
</dbReference>
<dbReference type="PRINTS" id="PR00320">
    <property type="entry name" value="GPROTEINBRPT"/>
</dbReference>
<keyword evidence="8" id="KW-1185">Reference proteome</keyword>
<dbReference type="CDD" id="cd00200">
    <property type="entry name" value="WD40"/>
    <property type="match status" value="1"/>
</dbReference>
<feature type="repeat" description="WD" evidence="5">
    <location>
        <begin position="138"/>
        <end position="180"/>
    </location>
</feature>
<evidence type="ECO:0000259" key="6">
    <source>
        <dbReference type="PROSITE" id="PS50225"/>
    </source>
</evidence>
<evidence type="ECO:0000256" key="3">
    <source>
        <dbReference type="ARBA" id="ARBA00022737"/>
    </source>
</evidence>
<dbReference type="InterPro" id="IPR019775">
    <property type="entry name" value="WD40_repeat_CS"/>
</dbReference>
<gene>
    <name evidence="7" type="ORF">CVLEPA_LOCUS28398</name>
</gene>
<feature type="repeat" description="WD" evidence="5">
    <location>
        <begin position="290"/>
        <end position="316"/>
    </location>
</feature>
<keyword evidence="4" id="KW-0833">Ubl conjugation pathway</keyword>
<evidence type="ECO:0000313" key="8">
    <source>
        <dbReference type="Proteomes" id="UP001642483"/>
    </source>
</evidence>
<evidence type="ECO:0000313" key="7">
    <source>
        <dbReference type="EMBL" id="CAK8695112.1"/>
    </source>
</evidence>
<evidence type="ECO:0000256" key="5">
    <source>
        <dbReference type="PROSITE-ProRule" id="PRU00221"/>
    </source>
</evidence>
<name>A0ABP0GU65_CLALP</name>
<reference evidence="7 8" key="1">
    <citation type="submission" date="2024-02" db="EMBL/GenBank/DDBJ databases">
        <authorList>
            <person name="Daric V."/>
            <person name="Darras S."/>
        </authorList>
    </citation>
    <scope>NUCLEOTIDE SEQUENCE [LARGE SCALE GENOMIC DNA]</scope>
</reference>
<dbReference type="PROSITE" id="PS50294">
    <property type="entry name" value="WD_REPEATS_REGION"/>
    <property type="match status" value="2"/>
</dbReference>
<dbReference type="Pfam" id="PF00400">
    <property type="entry name" value="WD40"/>
    <property type="match status" value="3"/>
</dbReference>
<dbReference type="PANTHER" id="PTHR15622">
    <property type="entry name" value="WD40 REPEAT PROTEIN"/>
    <property type="match status" value="1"/>
</dbReference>
<dbReference type="SUPFAM" id="SSF50978">
    <property type="entry name" value="WD40 repeat-like"/>
    <property type="match status" value="1"/>
</dbReference>
<dbReference type="InterPro" id="IPR015943">
    <property type="entry name" value="WD40/YVTN_repeat-like_dom_sf"/>
</dbReference>
<dbReference type="PANTHER" id="PTHR15622:SF2">
    <property type="entry name" value="U4_U6 SMALL NUCLEAR RIBONUCLEOPROTEIN PRP4"/>
    <property type="match status" value="1"/>
</dbReference>
<dbReference type="InterPro" id="IPR020472">
    <property type="entry name" value="WD40_PAC1"/>
</dbReference>